<evidence type="ECO:0000256" key="3">
    <source>
        <dbReference type="ARBA" id="ARBA00023157"/>
    </source>
</evidence>
<feature type="domain" description="Folate receptor-like" evidence="4">
    <location>
        <begin position="1"/>
        <end position="154"/>
    </location>
</feature>
<sequence length="200" mass="23295">CSPWKDKSCCTANTSHAAHTDVSYLYNFNWDHCGIMSDLCKTHFIHDTCFYECSPNLGPWIVQVDQTWRKERIVDVPLCKEDCESWYNDCQNDFTCMDNWHIGWDWSTKINRCPQGKPCRRLGDVFPSAKDFCEKVWSNSYKFTDYERSSGRCMRLTFDNDDVTPNVKVAEYYAELKGGAHNPRLALTIILAPVFTLWTV</sequence>
<keyword evidence="6" id="KW-1185">Reference proteome</keyword>
<name>A0AAV6YR33_ENGPU</name>
<evidence type="ECO:0000313" key="5">
    <source>
        <dbReference type="EMBL" id="KAG8537315.1"/>
    </source>
</evidence>
<dbReference type="GO" id="GO:0038023">
    <property type="term" value="F:signaling receptor activity"/>
    <property type="evidence" value="ECO:0007669"/>
    <property type="project" value="TreeGrafter"/>
</dbReference>
<dbReference type="EMBL" id="WNYA01031512">
    <property type="protein sequence ID" value="KAG8537315.1"/>
    <property type="molecule type" value="Genomic_DNA"/>
</dbReference>
<dbReference type="InterPro" id="IPR018143">
    <property type="entry name" value="Folate_rcpt-like"/>
</dbReference>
<dbReference type="PANTHER" id="PTHR10517:SF14">
    <property type="entry name" value="FOLATE RECEPTOR 1-RELATED"/>
    <property type="match status" value="1"/>
</dbReference>
<feature type="non-terminal residue" evidence="5">
    <location>
        <position position="1"/>
    </location>
</feature>
<evidence type="ECO:0000256" key="1">
    <source>
        <dbReference type="ARBA" id="ARBA00007932"/>
    </source>
</evidence>
<keyword evidence="3" id="KW-1015">Disulfide bond</keyword>
<evidence type="ECO:0000259" key="4">
    <source>
        <dbReference type="Pfam" id="PF03024"/>
    </source>
</evidence>
<protein>
    <recommendedName>
        <fullName evidence="4">Folate receptor-like domain-containing protein</fullName>
    </recommendedName>
</protein>
<organism evidence="5 6">
    <name type="scientific">Engystomops pustulosus</name>
    <name type="common">Tungara frog</name>
    <name type="synonym">Physalaemus pustulosus</name>
    <dbReference type="NCBI Taxonomy" id="76066"/>
    <lineage>
        <taxon>Eukaryota</taxon>
        <taxon>Metazoa</taxon>
        <taxon>Chordata</taxon>
        <taxon>Craniata</taxon>
        <taxon>Vertebrata</taxon>
        <taxon>Euteleostomi</taxon>
        <taxon>Amphibia</taxon>
        <taxon>Batrachia</taxon>
        <taxon>Anura</taxon>
        <taxon>Neobatrachia</taxon>
        <taxon>Hyloidea</taxon>
        <taxon>Leptodactylidae</taxon>
        <taxon>Leiuperinae</taxon>
        <taxon>Engystomops</taxon>
    </lineage>
</organism>
<proteinExistence type="inferred from homology"/>
<comment type="similarity">
    <text evidence="1">Belongs to the folate receptor family.</text>
</comment>
<comment type="caution">
    <text evidence="5">The sequence shown here is derived from an EMBL/GenBank/DDBJ whole genome shotgun (WGS) entry which is preliminary data.</text>
</comment>
<dbReference type="PANTHER" id="PTHR10517">
    <property type="entry name" value="FOLATE RECEPTOR"/>
    <property type="match status" value="1"/>
</dbReference>
<dbReference type="Pfam" id="PF03024">
    <property type="entry name" value="Folate_rec"/>
    <property type="match status" value="1"/>
</dbReference>
<evidence type="ECO:0000313" key="6">
    <source>
        <dbReference type="Proteomes" id="UP000824782"/>
    </source>
</evidence>
<dbReference type="InterPro" id="IPR004269">
    <property type="entry name" value="Folate_rcpt"/>
</dbReference>
<dbReference type="AlphaFoldDB" id="A0AAV6YR33"/>
<evidence type="ECO:0000256" key="2">
    <source>
        <dbReference type="ARBA" id="ARBA00022729"/>
    </source>
</evidence>
<gene>
    <name evidence="5" type="ORF">GDO81_024721</name>
</gene>
<dbReference type="Proteomes" id="UP000824782">
    <property type="component" value="Unassembled WGS sequence"/>
</dbReference>
<dbReference type="GO" id="GO:0009897">
    <property type="term" value="C:external side of plasma membrane"/>
    <property type="evidence" value="ECO:0007669"/>
    <property type="project" value="TreeGrafter"/>
</dbReference>
<reference evidence="5" key="1">
    <citation type="thesis" date="2020" institute="ProQuest LLC" country="789 East Eisenhower Parkway, Ann Arbor, MI, USA">
        <title>Comparative Genomics and Chromosome Evolution.</title>
        <authorList>
            <person name="Mudd A.B."/>
        </authorList>
    </citation>
    <scope>NUCLEOTIDE SEQUENCE</scope>
    <source>
        <strain evidence="5">237g6f4</strain>
        <tissue evidence="5">Blood</tissue>
    </source>
</reference>
<keyword evidence="2" id="KW-0732">Signal</keyword>
<accession>A0AAV6YR33</accession>